<dbReference type="Gene3D" id="3.30.420.10">
    <property type="entry name" value="Ribonuclease H-like superfamily/Ribonuclease H"/>
    <property type="match status" value="1"/>
</dbReference>
<proteinExistence type="predicted"/>
<dbReference type="AlphaFoldDB" id="A0ABD3RBA3"/>
<organism evidence="2 3">
    <name type="scientific">Cyclostephanos tholiformis</name>
    <dbReference type="NCBI Taxonomy" id="382380"/>
    <lineage>
        <taxon>Eukaryota</taxon>
        <taxon>Sar</taxon>
        <taxon>Stramenopiles</taxon>
        <taxon>Ochrophyta</taxon>
        <taxon>Bacillariophyta</taxon>
        <taxon>Coscinodiscophyceae</taxon>
        <taxon>Thalassiosirophycidae</taxon>
        <taxon>Stephanodiscales</taxon>
        <taxon>Stephanodiscaceae</taxon>
        <taxon>Cyclostephanos</taxon>
    </lineage>
</organism>
<keyword evidence="1" id="KW-0732">Signal</keyword>
<gene>
    <name evidence="2" type="ORF">ACHAXA_010921</name>
</gene>
<protein>
    <submittedName>
        <fullName evidence="2">Uncharacterized protein</fullName>
    </submittedName>
</protein>
<dbReference type="InterPro" id="IPR012337">
    <property type="entry name" value="RNaseH-like_sf"/>
</dbReference>
<reference evidence="2 3" key="1">
    <citation type="submission" date="2024-10" db="EMBL/GenBank/DDBJ databases">
        <title>Updated reference genomes for cyclostephanoid diatoms.</title>
        <authorList>
            <person name="Roberts W.R."/>
            <person name="Alverson A.J."/>
        </authorList>
    </citation>
    <scope>NUCLEOTIDE SEQUENCE [LARGE SCALE GENOMIC DNA]</scope>
    <source>
        <strain evidence="2 3">AJA228-03</strain>
    </source>
</reference>
<feature type="signal peptide" evidence="1">
    <location>
        <begin position="1"/>
        <end position="18"/>
    </location>
</feature>
<dbReference type="Proteomes" id="UP001530377">
    <property type="component" value="Unassembled WGS sequence"/>
</dbReference>
<evidence type="ECO:0000313" key="3">
    <source>
        <dbReference type="Proteomes" id="UP001530377"/>
    </source>
</evidence>
<dbReference type="SUPFAM" id="SSF53098">
    <property type="entry name" value="Ribonuclease H-like"/>
    <property type="match status" value="1"/>
</dbReference>
<comment type="caution">
    <text evidence="2">The sequence shown here is derived from an EMBL/GenBank/DDBJ whole genome shotgun (WGS) entry which is preliminary data.</text>
</comment>
<evidence type="ECO:0000256" key="1">
    <source>
        <dbReference type="SAM" id="SignalP"/>
    </source>
</evidence>
<keyword evidence="3" id="KW-1185">Reference proteome</keyword>
<feature type="chain" id="PRO_5044830700" evidence="1">
    <location>
        <begin position="19"/>
        <end position="448"/>
    </location>
</feature>
<accession>A0ABD3RBA3</accession>
<evidence type="ECO:0000313" key="2">
    <source>
        <dbReference type="EMBL" id="KAL3809026.1"/>
    </source>
</evidence>
<sequence length="448" mass="50854">MPPPLFVAVATRLVIVLRFDGSLCPPRDPVPGFTYLHDFFRGDSTEKPLLDGGEKLASCSATISISSQYNGGREERTIGIGGRFLPNTPHMTSATSEYEGMLLGLDWLERSFSSVFMFNKLSDPMDLVYDTKLIIRGDCKLVINQLNSHSVSRKMEPHYNRAMTGIERIRSLYAEYHRRTMCEHWGTPDISLSPSLNVCFEHVPRKDNYLCDALCKMIINQKQLGSVESIQELILLGENDATYGSKDGPNINTFRRRRNTFSVQPTSVYLKQALDEIRYNPQLCHSSRLALACMLTSASIRKKDVAILSDISGFFLDMSRRWSKIYYKQNDHDAVGSDTLRKVSMRCKELSNHFSKVTLEDGELRCSEIKSIFDFCTNSNSNNFDEGDDVLTTSAVLYPYADVFDIVKIGENENHIDELLRFNVNIVRQRGSPGIIANDMWMEIPQSR</sequence>
<dbReference type="EMBL" id="JALLPB020000449">
    <property type="protein sequence ID" value="KAL3809026.1"/>
    <property type="molecule type" value="Genomic_DNA"/>
</dbReference>
<dbReference type="InterPro" id="IPR036397">
    <property type="entry name" value="RNaseH_sf"/>
</dbReference>
<name>A0ABD3RBA3_9STRA</name>